<feature type="transmembrane region" description="Helical" evidence="5">
    <location>
        <begin position="91"/>
        <end position="108"/>
    </location>
</feature>
<evidence type="ECO:0000313" key="7">
    <source>
        <dbReference type="EMBL" id="MPN21721.1"/>
    </source>
</evidence>
<feature type="transmembrane region" description="Helical" evidence="5">
    <location>
        <begin position="63"/>
        <end position="85"/>
    </location>
</feature>
<sequence length="116" mass="12352">MVGCAAAAVHWCTATALVVRAGWPPLLANVLGWAVAVGVSFTGHHRLSFRGHTSSLGTAAKRFVAISAGGFLVNETFYALLLHFTTARYDVLLALVLVAVALATYLLSRHWAFLSN</sequence>
<feature type="domain" description="GtrA/DPMS transmembrane" evidence="6">
    <location>
        <begin position="1"/>
        <end position="113"/>
    </location>
</feature>
<feature type="transmembrane region" description="Helical" evidence="5">
    <location>
        <begin position="26"/>
        <end position="43"/>
    </location>
</feature>
<name>A0A645G4D0_9ZZZZ</name>
<keyword evidence="4 5" id="KW-0472">Membrane</keyword>
<keyword evidence="2 5" id="KW-0812">Transmembrane</keyword>
<proteinExistence type="predicted"/>
<dbReference type="GO" id="GO:0000271">
    <property type="term" value="P:polysaccharide biosynthetic process"/>
    <property type="evidence" value="ECO:0007669"/>
    <property type="project" value="InterPro"/>
</dbReference>
<protein>
    <recommendedName>
        <fullName evidence="6">GtrA/DPMS transmembrane domain-containing protein</fullName>
    </recommendedName>
</protein>
<comment type="subcellular location">
    <subcellularLocation>
        <location evidence="1">Membrane</location>
        <topology evidence="1">Multi-pass membrane protein</topology>
    </subcellularLocation>
</comment>
<evidence type="ECO:0000256" key="1">
    <source>
        <dbReference type="ARBA" id="ARBA00004141"/>
    </source>
</evidence>
<evidence type="ECO:0000256" key="5">
    <source>
        <dbReference type="SAM" id="Phobius"/>
    </source>
</evidence>
<evidence type="ECO:0000256" key="2">
    <source>
        <dbReference type="ARBA" id="ARBA00022692"/>
    </source>
</evidence>
<dbReference type="EMBL" id="VSSQ01069765">
    <property type="protein sequence ID" value="MPN21721.1"/>
    <property type="molecule type" value="Genomic_DNA"/>
</dbReference>
<gene>
    <name evidence="7" type="ORF">SDC9_169101</name>
</gene>
<dbReference type="InterPro" id="IPR007267">
    <property type="entry name" value="GtrA_DPMS_TM"/>
</dbReference>
<keyword evidence="3 5" id="KW-1133">Transmembrane helix</keyword>
<reference evidence="7" key="1">
    <citation type="submission" date="2019-08" db="EMBL/GenBank/DDBJ databases">
        <authorList>
            <person name="Kucharzyk K."/>
            <person name="Murdoch R.W."/>
            <person name="Higgins S."/>
            <person name="Loffler F."/>
        </authorList>
    </citation>
    <scope>NUCLEOTIDE SEQUENCE</scope>
</reference>
<comment type="caution">
    <text evidence="7">The sequence shown here is derived from an EMBL/GenBank/DDBJ whole genome shotgun (WGS) entry which is preliminary data.</text>
</comment>
<dbReference type="GO" id="GO:0016020">
    <property type="term" value="C:membrane"/>
    <property type="evidence" value="ECO:0007669"/>
    <property type="project" value="UniProtKB-SubCell"/>
</dbReference>
<dbReference type="AlphaFoldDB" id="A0A645G4D0"/>
<dbReference type="Pfam" id="PF04138">
    <property type="entry name" value="GtrA_DPMS_TM"/>
    <property type="match status" value="1"/>
</dbReference>
<evidence type="ECO:0000259" key="6">
    <source>
        <dbReference type="Pfam" id="PF04138"/>
    </source>
</evidence>
<evidence type="ECO:0000256" key="3">
    <source>
        <dbReference type="ARBA" id="ARBA00022989"/>
    </source>
</evidence>
<accession>A0A645G4D0</accession>
<evidence type="ECO:0000256" key="4">
    <source>
        <dbReference type="ARBA" id="ARBA00023136"/>
    </source>
</evidence>
<organism evidence="7">
    <name type="scientific">bioreactor metagenome</name>
    <dbReference type="NCBI Taxonomy" id="1076179"/>
    <lineage>
        <taxon>unclassified sequences</taxon>
        <taxon>metagenomes</taxon>
        <taxon>ecological metagenomes</taxon>
    </lineage>
</organism>